<keyword evidence="5" id="KW-0813">Transport</keyword>
<dbReference type="GO" id="GO:0042953">
    <property type="term" value="P:lipoprotein transport"/>
    <property type="evidence" value="ECO:0007669"/>
    <property type="project" value="InterPro"/>
</dbReference>
<evidence type="ECO:0000256" key="7">
    <source>
        <dbReference type="ARBA" id="ARBA00022927"/>
    </source>
</evidence>
<keyword evidence="7" id="KW-0653">Protein transport</keyword>
<keyword evidence="8" id="KW-0143">Chaperone</keyword>
<dbReference type="NCBIfam" id="TIGR00547">
    <property type="entry name" value="lolA"/>
    <property type="match status" value="1"/>
</dbReference>
<evidence type="ECO:0000256" key="8">
    <source>
        <dbReference type="ARBA" id="ARBA00023186"/>
    </source>
</evidence>
<dbReference type="AlphaFoldDB" id="A0A1J5SWP4"/>
<dbReference type="GO" id="GO:0042597">
    <property type="term" value="C:periplasmic space"/>
    <property type="evidence" value="ECO:0007669"/>
    <property type="project" value="UniProtKB-SubCell"/>
</dbReference>
<dbReference type="PANTHER" id="PTHR35869:SF1">
    <property type="entry name" value="OUTER-MEMBRANE LIPOPROTEIN CARRIER PROTEIN"/>
    <property type="match status" value="1"/>
</dbReference>
<gene>
    <name evidence="9" type="primary">lolA_3</name>
    <name evidence="9" type="ORF">GALL_60780</name>
</gene>
<name>A0A1J5SWP4_9ZZZZ</name>
<protein>
    <recommendedName>
        <fullName evidence="4">Outer-membrane lipoprotein carrier protein</fullName>
    </recommendedName>
</protein>
<dbReference type="InterPro" id="IPR018323">
    <property type="entry name" value="OM_lipoprot_carrier_LolA_Pbac"/>
</dbReference>
<comment type="caution">
    <text evidence="9">The sequence shown here is derived from an EMBL/GenBank/DDBJ whole genome shotgun (WGS) entry which is preliminary data.</text>
</comment>
<comment type="similarity">
    <text evidence="2">Belongs to the LolA family.</text>
</comment>
<dbReference type="InterPro" id="IPR029046">
    <property type="entry name" value="LolA/LolB/LppX"/>
</dbReference>
<dbReference type="HAMAP" id="MF_00240">
    <property type="entry name" value="LolA"/>
    <property type="match status" value="1"/>
</dbReference>
<evidence type="ECO:0000256" key="4">
    <source>
        <dbReference type="ARBA" id="ARBA00014035"/>
    </source>
</evidence>
<evidence type="ECO:0000256" key="5">
    <source>
        <dbReference type="ARBA" id="ARBA00022448"/>
    </source>
</evidence>
<dbReference type="PANTHER" id="PTHR35869">
    <property type="entry name" value="OUTER-MEMBRANE LIPOPROTEIN CARRIER PROTEIN"/>
    <property type="match status" value="1"/>
</dbReference>
<evidence type="ECO:0000313" key="9">
    <source>
        <dbReference type="EMBL" id="OIR12379.1"/>
    </source>
</evidence>
<evidence type="ECO:0000256" key="2">
    <source>
        <dbReference type="ARBA" id="ARBA00007615"/>
    </source>
</evidence>
<dbReference type="Gene3D" id="2.50.20.10">
    <property type="entry name" value="Lipoprotein localisation LolA/LolB/LppX"/>
    <property type="match status" value="1"/>
</dbReference>
<organism evidence="9">
    <name type="scientific">mine drainage metagenome</name>
    <dbReference type="NCBI Taxonomy" id="410659"/>
    <lineage>
        <taxon>unclassified sequences</taxon>
        <taxon>metagenomes</taxon>
        <taxon>ecological metagenomes</taxon>
    </lineage>
</organism>
<keyword evidence="6" id="KW-0574">Periplasm</keyword>
<dbReference type="EMBL" id="MLJW01000017">
    <property type="protein sequence ID" value="OIR12379.1"/>
    <property type="molecule type" value="Genomic_DNA"/>
</dbReference>
<reference evidence="9" key="1">
    <citation type="submission" date="2016-10" db="EMBL/GenBank/DDBJ databases">
        <title>Sequence of Gallionella enrichment culture.</title>
        <authorList>
            <person name="Poehlein A."/>
            <person name="Muehling M."/>
            <person name="Daniel R."/>
        </authorList>
    </citation>
    <scope>NUCLEOTIDE SEQUENCE</scope>
</reference>
<evidence type="ECO:0000256" key="3">
    <source>
        <dbReference type="ARBA" id="ARBA00011245"/>
    </source>
</evidence>
<sequence>MRNIKVGLLACILMLPLAVHADGISSLKKFYAETHAMRADFHQLVTDQQGRKIQEVSGQMQLQRPNKFRWDYNKPFEQKIISDGKQIWLYDIELAQVTVRELSKALGSSPAALLAGEDNLEKNFQLIDAYHKDDLDWVSTKPKDTDSGFNAISLAFKADQLQEMDLTDSFGHQTKITFSKLERNPTIDGKAFSFKPPKGVDVVGE</sequence>
<evidence type="ECO:0000256" key="6">
    <source>
        <dbReference type="ARBA" id="ARBA00022764"/>
    </source>
</evidence>
<dbReference type="CDD" id="cd16325">
    <property type="entry name" value="LolA"/>
    <property type="match status" value="1"/>
</dbReference>
<dbReference type="SUPFAM" id="SSF89392">
    <property type="entry name" value="Prokaryotic lipoproteins and lipoprotein localization factors"/>
    <property type="match status" value="1"/>
</dbReference>
<dbReference type="Pfam" id="PF03548">
    <property type="entry name" value="LolA"/>
    <property type="match status" value="1"/>
</dbReference>
<accession>A0A1J5SWP4</accession>
<proteinExistence type="inferred from homology"/>
<evidence type="ECO:0000256" key="1">
    <source>
        <dbReference type="ARBA" id="ARBA00004418"/>
    </source>
</evidence>
<comment type="subunit">
    <text evidence="3">Monomer.</text>
</comment>
<dbReference type="InterPro" id="IPR004564">
    <property type="entry name" value="OM_lipoprot_carrier_LolA-like"/>
</dbReference>
<comment type="subcellular location">
    <subcellularLocation>
        <location evidence="1">Periplasm</location>
    </subcellularLocation>
</comment>
<keyword evidence="9" id="KW-0449">Lipoprotein</keyword>